<proteinExistence type="predicted"/>
<protein>
    <submittedName>
        <fullName evidence="1">Uncharacterized protein</fullName>
    </submittedName>
</protein>
<organism evidence="1 2">
    <name type="scientific">Methylobacterium phyllosphaerae</name>
    <dbReference type="NCBI Taxonomy" id="418223"/>
    <lineage>
        <taxon>Bacteria</taxon>
        <taxon>Pseudomonadati</taxon>
        <taxon>Pseudomonadota</taxon>
        <taxon>Alphaproteobacteria</taxon>
        <taxon>Hyphomicrobiales</taxon>
        <taxon>Methylobacteriaceae</taxon>
        <taxon>Methylobacterium</taxon>
    </lineage>
</organism>
<evidence type="ECO:0000313" key="2">
    <source>
        <dbReference type="Proteomes" id="UP000199140"/>
    </source>
</evidence>
<comment type="caution">
    <text evidence="1">The sequence shown here is derived from an EMBL/GenBank/DDBJ whole genome shotgun (WGS) entry which is preliminary data.</text>
</comment>
<dbReference type="Proteomes" id="UP000199140">
    <property type="component" value="Unassembled WGS sequence"/>
</dbReference>
<evidence type="ECO:0000313" key="1">
    <source>
        <dbReference type="EMBL" id="SFH30233.1"/>
    </source>
</evidence>
<sequence length="301" mass="35057">MSGDAALQTTRQHHHNEVASAPTYARAIMWSMAVARTRRLEIDWSAIRAEFDGIRAAIIPFRVASEQDIERCKLSDMTHGMIASKLVEDWRRNDCVVILDKEKRERLTDLAYMLGFSDDDNFTDDKYKNDGRPNWRQLEELLSQQTVNTEFLHLWSLLNFYFGVYVELYLGNEAIYKREFHQCMMSIGDATQIQRHWYAHWMHETVQSKSRDIGDARSELIAVIENIKAGELKPWGPYQVEWYECMLEKRKGSGGRPDQYSGDLKTSYTKISLAEISRMVQDPLVPRRVLPPLSANRFERA</sequence>
<name>A0AAE8HUU5_9HYPH</name>
<reference evidence="1 2" key="1">
    <citation type="submission" date="2016-10" db="EMBL/GenBank/DDBJ databases">
        <authorList>
            <person name="Varghese N."/>
            <person name="Submissions S."/>
        </authorList>
    </citation>
    <scope>NUCLEOTIDE SEQUENCE [LARGE SCALE GENOMIC DNA]</scope>
    <source>
        <strain evidence="1 2">CBMB27</strain>
    </source>
</reference>
<dbReference type="AlphaFoldDB" id="A0AAE8HUU5"/>
<dbReference type="EMBL" id="FOPK01000019">
    <property type="protein sequence ID" value="SFH30233.1"/>
    <property type="molecule type" value="Genomic_DNA"/>
</dbReference>
<accession>A0AAE8HUU5</accession>
<gene>
    <name evidence="1" type="ORF">SAMN05192567_119117</name>
</gene>